<feature type="region of interest" description="Disordered" evidence="1">
    <location>
        <begin position="156"/>
        <end position="194"/>
    </location>
</feature>
<organism evidence="2 3">
    <name type="scientific">Eschrichtius robustus</name>
    <name type="common">California gray whale</name>
    <name type="synonym">Eschrichtius gibbosus</name>
    <dbReference type="NCBI Taxonomy" id="9764"/>
    <lineage>
        <taxon>Eukaryota</taxon>
        <taxon>Metazoa</taxon>
        <taxon>Chordata</taxon>
        <taxon>Craniata</taxon>
        <taxon>Vertebrata</taxon>
        <taxon>Euteleostomi</taxon>
        <taxon>Mammalia</taxon>
        <taxon>Eutheria</taxon>
        <taxon>Laurasiatheria</taxon>
        <taxon>Artiodactyla</taxon>
        <taxon>Whippomorpha</taxon>
        <taxon>Cetacea</taxon>
        <taxon>Mysticeti</taxon>
        <taxon>Eschrichtiidae</taxon>
        <taxon>Eschrichtius</taxon>
    </lineage>
</organism>
<dbReference type="AlphaFoldDB" id="A0AB34HM28"/>
<feature type="compositionally biased region" description="Polar residues" evidence="1">
    <location>
        <begin position="1"/>
        <end position="20"/>
    </location>
</feature>
<proteinExistence type="predicted"/>
<dbReference type="EMBL" id="JAIQCJ010001090">
    <property type="protein sequence ID" value="KAJ8792554.1"/>
    <property type="molecule type" value="Genomic_DNA"/>
</dbReference>
<keyword evidence="3" id="KW-1185">Reference proteome</keyword>
<sequence length="219" mass="23733">MTPSSVSSALPTPLTLQGSDAHTLLPHCPSSRPAAPVVAPGEVVETADEVCKFPGQRLSWWQAQESCEQRFGHLVLRHPDAVLAPRLPDPIWVGKREAPLQRPPQRRECGPGPGKWGLGGGGFGDLEMAAHLDSPCGLSPEEVRITSQVPLSWTESRRLTPGHGHWSPISSFQREGGTRSPEGALQLRQRAVRSRTVCAARKPEVEARVSPQARAPRPN</sequence>
<dbReference type="Proteomes" id="UP001159641">
    <property type="component" value="Unassembled WGS sequence"/>
</dbReference>
<evidence type="ECO:0000256" key="1">
    <source>
        <dbReference type="SAM" id="MobiDB-lite"/>
    </source>
</evidence>
<evidence type="ECO:0000313" key="2">
    <source>
        <dbReference type="EMBL" id="KAJ8792554.1"/>
    </source>
</evidence>
<dbReference type="CDD" id="cd00037">
    <property type="entry name" value="CLECT"/>
    <property type="match status" value="1"/>
</dbReference>
<protein>
    <submittedName>
        <fullName evidence="2">Uncharacterized protein</fullName>
    </submittedName>
</protein>
<feature type="region of interest" description="Disordered" evidence="1">
    <location>
        <begin position="200"/>
        <end position="219"/>
    </location>
</feature>
<name>A0AB34HM28_ESCRO</name>
<comment type="caution">
    <text evidence="2">The sequence shown here is derived from an EMBL/GenBank/DDBJ whole genome shotgun (WGS) entry which is preliminary data.</text>
</comment>
<reference evidence="2 3" key="1">
    <citation type="submission" date="2022-11" db="EMBL/GenBank/DDBJ databases">
        <title>Whole genome sequence of Eschrichtius robustus ER-17-0199.</title>
        <authorList>
            <person name="Bruniche-Olsen A."/>
            <person name="Black A.N."/>
            <person name="Fields C.J."/>
            <person name="Walden K."/>
            <person name="Dewoody J.A."/>
        </authorList>
    </citation>
    <scope>NUCLEOTIDE SEQUENCE [LARGE SCALE GENOMIC DNA]</scope>
    <source>
        <strain evidence="2">ER-17-0199</strain>
        <tissue evidence="2">Blubber</tissue>
    </source>
</reference>
<evidence type="ECO:0000313" key="3">
    <source>
        <dbReference type="Proteomes" id="UP001159641"/>
    </source>
</evidence>
<accession>A0AB34HM28</accession>
<gene>
    <name evidence="2" type="ORF">J1605_019773</name>
</gene>
<feature type="region of interest" description="Disordered" evidence="1">
    <location>
        <begin position="1"/>
        <end position="35"/>
    </location>
</feature>